<dbReference type="EMBL" id="CP122566">
    <property type="protein sequence ID" value="WGH93377.1"/>
    <property type="molecule type" value="Genomic_DNA"/>
</dbReference>
<keyword evidence="1" id="KW-1133">Transmembrane helix</keyword>
<dbReference type="InterPro" id="IPR019675">
    <property type="entry name" value="DUF2550"/>
</dbReference>
<accession>A0AAJ6AJY0</accession>
<gene>
    <name evidence="2" type="ORF">QDX21_00725</name>
</gene>
<evidence type="ECO:0000313" key="2">
    <source>
        <dbReference type="EMBL" id="WGH93377.1"/>
    </source>
</evidence>
<name>A0AAJ6AJY0_9MICC</name>
<keyword evidence="1" id="KW-0472">Membrane</keyword>
<dbReference type="Pfam" id="PF10739">
    <property type="entry name" value="DUF2550"/>
    <property type="match status" value="1"/>
</dbReference>
<keyword evidence="3" id="KW-1185">Reference proteome</keyword>
<dbReference type="RefSeq" id="WP_110110021.1">
    <property type="nucleotide sequence ID" value="NZ_CP122566.1"/>
</dbReference>
<protein>
    <submittedName>
        <fullName evidence="2">DUF2550 family protein</fullName>
    </submittedName>
</protein>
<keyword evidence="1" id="KW-0812">Transmembrane</keyword>
<organism evidence="2 3">
    <name type="scientific">Auritidibacter ignavus</name>
    <dbReference type="NCBI Taxonomy" id="678932"/>
    <lineage>
        <taxon>Bacteria</taxon>
        <taxon>Bacillati</taxon>
        <taxon>Actinomycetota</taxon>
        <taxon>Actinomycetes</taxon>
        <taxon>Micrococcales</taxon>
        <taxon>Micrococcaceae</taxon>
        <taxon>Auritidibacter</taxon>
    </lineage>
</organism>
<dbReference type="AlphaFoldDB" id="A0AAJ6AJY0"/>
<reference evidence="2 3" key="1">
    <citation type="submission" date="2023-03" db="EMBL/GenBank/DDBJ databases">
        <title>Complete genome sequences of several Auritidibacter ignavus strains isolated from ear infections.</title>
        <authorList>
            <person name="Baehr T."/>
            <person name="Baumhoegger A.M."/>
        </authorList>
    </citation>
    <scope>NUCLEOTIDE SEQUENCE [LARGE SCALE GENOMIC DNA]</scope>
    <source>
        <strain evidence="2 3">BABAE-6</strain>
    </source>
</reference>
<dbReference type="Proteomes" id="UP001224674">
    <property type="component" value="Chromosome"/>
</dbReference>
<evidence type="ECO:0000256" key="1">
    <source>
        <dbReference type="SAM" id="Phobius"/>
    </source>
</evidence>
<proteinExistence type="predicted"/>
<evidence type="ECO:0000313" key="3">
    <source>
        <dbReference type="Proteomes" id="UP001224674"/>
    </source>
</evidence>
<sequence length="161" mass="17646">MADSVGTIGLVLAWVFALVIAISLVLLGIIAWRRRTLLKTPGTFPAKALTAVGGEKLATARGVVVSYHESSVEVLAVWSISPLPYFSVARHVLELHRDTSDHRTGSDVRLELLDLDSGARITLALSADHCAELTTWHESGPAVGIGHWREAPERVQRRRYF</sequence>
<feature type="transmembrane region" description="Helical" evidence="1">
    <location>
        <begin position="12"/>
        <end position="32"/>
    </location>
</feature>